<dbReference type="FunFam" id="1.20.120.310:FF:000002">
    <property type="entry name" value="Sulfhydryl oxidase"/>
    <property type="match status" value="1"/>
</dbReference>
<keyword evidence="3 6" id="KW-0274">FAD</keyword>
<dbReference type="PANTHER" id="PTHR12645:SF1">
    <property type="entry name" value="FAD-LINKED SULFHYDRYL OXIDASE ERV2"/>
    <property type="match status" value="1"/>
</dbReference>
<proteinExistence type="predicted"/>
<dbReference type="Proteomes" id="UP000234275">
    <property type="component" value="Unassembled WGS sequence"/>
</dbReference>
<dbReference type="GO" id="GO:0016971">
    <property type="term" value="F:flavin-dependent sulfhydryl oxidase activity"/>
    <property type="evidence" value="ECO:0007669"/>
    <property type="project" value="InterPro"/>
</dbReference>
<keyword evidence="5" id="KW-1015">Disulfide bond</keyword>
<dbReference type="GO" id="GO:0050660">
    <property type="term" value="F:flavin adenine dinucleotide binding"/>
    <property type="evidence" value="ECO:0007669"/>
    <property type="project" value="TreeGrafter"/>
</dbReference>
<dbReference type="STRING" id="1392250.A0A2I2GMW1"/>
<keyword evidence="4 6" id="KW-0560">Oxidoreductase</keyword>
<name>A0A2I2GMW1_9EURO</name>
<dbReference type="AlphaFoldDB" id="A0A2I2GMW1"/>
<keyword evidence="2 6" id="KW-0285">Flavoprotein</keyword>
<dbReference type="EMBL" id="MSFO01000001">
    <property type="protein sequence ID" value="PLB54206.1"/>
    <property type="molecule type" value="Genomic_DNA"/>
</dbReference>
<dbReference type="EC" id="1.8.3.2" evidence="6"/>
<dbReference type="Gene3D" id="1.20.120.310">
    <property type="entry name" value="ERV/ALR sulfhydryl oxidase domain"/>
    <property type="match status" value="1"/>
</dbReference>
<gene>
    <name evidence="8" type="ORF">P170DRAFT_431843</name>
</gene>
<accession>A0A2I2GMW1</accession>
<evidence type="ECO:0000256" key="3">
    <source>
        <dbReference type="ARBA" id="ARBA00022827"/>
    </source>
</evidence>
<evidence type="ECO:0000256" key="5">
    <source>
        <dbReference type="ARBA" id="ARBA00023157"/>
    </source>
</evidence>
<dbReference type="Pfam" id="PF04777">
    <property type="entry name" value="Evr1_Alr"/>
    <property type="match status" value="1"/>
</dbReference>
<feature type="domain" description="ERV/ALR sulfhydryl oxidase" evidence="7">
    <location>
        <begin position="67"/>
        <end position="167"/>
    </location>
</feature>
<dbReference type="InterPro" id="IPR036774">
    <property type="entry name" value="ERV/ALR_sulphydryl_oxid_sf"/>
</dbReference>
<evidence type="ECO:0000256" key="6">
    <source>
        <dbReference type="RuleBase" id="RU371123"/>
    </source>
</evidence>
<evidence type="ECO:0000313" key="9">
    <source>
        <dbReference type="Proteomes" id="UP000234275"/>
    </source>
</evidence>
<sequence>MANRQITRRILIGAVITAILLCFFLVRPQDSPNPAIRSSSQVAIPEPAALTNNDVTKGEVVMPKLGNETAKAELGRATWKYFHTMLARYPEEPTTEQQEILRSFIYLFARLYPCGECASHFQGHLTKYPPQVSSRNIASGWGCFIHNEVNAMLKKPEFDCNKIGDFYDCGCAEDEKSDDKKQELQSQNQDPSPE</sequence>
<evidence type="ECO:0000256" key="4">
    <source>
        <dbReference type="ARBA" id="ARBA00023002"/>
    </source>
</evidence>
<comment type="cofactor">
    <cofactor evidence="1 6">
        <name>FAD</name>
        <dbReference type="ChEBI" id="CHEBI:57692"/>
    </cofactor>
</comment>
<dbReference type="GeneID" id="36555831"/>
<dbReference type="OrthoDB" id="59470at2759"/>
<evidence type="ECO:0000259" key="7">
    <source>
        <dbReference type="PROSITE" id="PS51324"/>
    </source>
</evidence>
<dbReference type="SUPFAM" id="SSF69000">
    <property type="entry name" value="FAD-dependent thiol oxidase"/>
    <property type="match status" value="1"/>
</dbReference>
<dbReference type="PANTHER" id="PTHR12645">
    <property type="entry name" value="ALR/ERV"/>
    <property type="match status" value="1"/>
</dbReference>
<comment type="catalytic activity">
    <reaction evidence="6">
        <text>2 R'C(R)SH + O2 = R'C(R)S-S(R)CR' + H2O2</text>
        <dbReference type="Rhea" id="RHEA:17357"/>
        <dbReference type="ChEBI" id="CHEBI:15379"/>
        <dbReference type="ChEBI" id="CHEBI:16240"/>
        <dbReference type="ChEBI" id="CHEBI:16520"/>
        <dbReference type="ChEBI" id="CHEBI:17412"/>
        <dbReference type="EC" id="1.8.3.2"/>
    </reaction>
</comment>
<dbReference type="PROSITE" id="PS51324">
    <property type="entry name" value="ERV_ALR"/>
    <property type="match status" value="1"/>
</dbReference>
<dbReference type="InterPro" id="IPR017905">
    <property type="entry name" value="ERV/ALR_sulphydryl_oxidase"/>
</dbReference>
<keyword evidence="9" id="KW-1185">Reference proteome</keyword>
<evidence type="ECO:0000256" key="1">
    <source>
        <dbReference type="ARBA" id="ARBA00001974"/>
    </source>
</evidence>
<dbReference type="VEuPathDB" id="FungiDB:P170DRAFT_431843"/>
<comment type="caution">
    <text evidence="8">The sequence shown here is derived from an EMBL/GenBank/DDBJ whole genome shotgun (WGS) entry which is preliminary data.</text>
</comment>
<protein>
    <recommendedName>
        <fullName evidence="6">Sulfhydryl oxidase</fullName>
        <ecNumber evidence="6">1.8.3.2</ecNumber>
    </recommendedName>
</protein>
<reference evidence="8 9" key="1">
    <citation type="submission" date="2016-12" db="EMBL/GenBank/DDBJ databases">
        <title>The genomes of Aspergillus section Nigri reveals drivers in fungal speciation.</title>
        <authorList>
            <consortium name="DOE Joint Genome Institute"/>
            <person name="Vesth T.C."/>
            <person name="Nybo J."/>
            <person name="Theobald S."/>
            <person name="Brandl J."/>
            <person name="Frisvad J.C."/>
            <person name="Nielsen K.F."/>
            <person name="Lyhne E.K."/>
            <person name="Kogle M.E."/>
            <person name="Kuo A."/>
            <person name="Riley R."/>
            <person name="Clum A."/>
            <person name="Nolan M."/>
            <person name="Lipzen A."/>
            <person name="Salamov A."/>
            <person name="Henrissat B."/>
            <person name="Wiebenga A."/>
            <person name="De Vries R.P."/>
            <person name="Grigoriev I.V."/>
            <person name="Mortensen U.H."/>
            <person name="Andersen M.R."/>
            <person name="Baker S.E."/>
        </authorList>
    </citation>
    <scope>NUCLEOTIDE SEQUENCE [LARGE SCALE GENOMIC DNA]</scope>
    <source>
        <strain evidence="8 9">IBT 23096</strain>
    </source>
</reference>
<dbReference type="GO" id="GO:0005739">
    <property type="term" value="C:mitochondrion"/>
    <property type="evidence" value="ECO:0007669"/>
    <property type="project" value="TreeGrafter"/>
</dbReference>
<organism evidence="8 9">
    <name type="scientific">Aspergillus steynii IBT 23096</name>
    <dbReference type="NCBI Taxonomy" id="1392250"/>
    <lineage>
        <taxon>Eukaryota</taxon>
        <taxon>Fungi</taxon>
        <taxon>Dikarya</taxon>
        <taxon>Ascomycota</taxon>
        <taxon>Pezizomycotina</taxon>
        <taxon>Eurotiomycetes</taxon>
        <taxon>Eurotiomycetidae</taxon>
        <taxon>Eurotiales</taxon>
        <taxon>Aspergillaceae</taxon>
        <taxon>Aspergillus</taxon>
        <taxon>Aspergillus subgen. Circumdati</taxon>
    </lineage>
</organism>
<dbReference type="RefSeq" id="XP_024709508.1">
    <property type="nucleotide sequence ID" value="XM_024848132.1"/>
</dbReference>
<evidence type="ECO:0000313" key="8">
    <source>
        <dbReference type="EMBL" id="PLB54206.1"/>
    </source>
</evidence>
<evidence type="ECO:0000256" key="2">
    <source>
        <dbReference type="ARBA" id="ARBA00022630"/>
    </source>
</evidence>
<dbReference type="InterPro" id="IPR039799">
    <property type="entry name" value="ALR/ERV"/>
</dbReference>